<comment type="caution">
    <text evidence="1">The sequence shown here is derived from an EMBL/GenBank/DDBJ whole genome shotgun (WGS) entry which is preliminary data.</text>
</comment>
<accession>A0ACB8B1H5</accession>
<proteinExistence type="predicted"/>
<organism evidence="1 2">
    <name type="scientific">Leucogyrophana mollusca</name>
    <dbReference type="NCBI Taxonomy" id="85980"/>
    <lineage>
        <taxon>Eukaryota</taxon>
        <taxon>Fungi</taxon>
        <taxon>Dikarya</taxon>
        <taxon>Basidiomycota</taxon>
        <taxon>Agaricomycotina</taxon>
        <taxon>Agaricomycetes</taxon>
        <taxon>Agaricomycetidae</taxon>
        <taxon>Boletales</taxon>
        <taxon>Boletales incertae sedis</taxon>
        <taxon>Leucogyrophana</taxon>
    </lineage>
</organism>
<evidence type="ECO:0000313" key="2">
    <source>
        <dbReference type="Proteomes" id="UP000790709"/>
    </source>
</evidence>
<feature type="non-terminal residue" evidence="1">
    <location>
        <position position="1"/>
    </location>
</feature>
<keyword evidence="2" id="KW-1185">Reference proteome</keyword>
<dbReference type="Proteomes" id="UP000790709">
    <property type="component" value="Unassembled WGS sequence"/>
</dbReference>
<name>A0ACB8B1H5_9AGAM</name>
<reference evidence="1" key="1">
    <citation type="journal article" date="2021" name="New Phytol.">
        <title>Evolutionary innovations through gain and loss of genes in the ectomycorrhizal Boletales.</title>
        <authorList>
            <person name="Wu G."/>
            <person name="Miyauchi S."/>
            <person name="Morin E."/>
            <person name="Kuo A."/>
            <person name="Drula E."/>
            <person name="Varga T."/>
            <person name="Kohler A."/>
            <person name="Feng B."/>
            <person name="Cao Y."/>
            <person name="Lipzen A."/>
            <person name="Daum C."/>
            <person name="Hundley H."/>
            <person name="Pangilinan J."/>
            <person name="Johnson J."/>
            <person name="Barry K."/>
            <person name="LaButti K."/>
            <person name="Ng V."/>
            <person name="Ahrendt S."/>
            <person name="Min B."/>
            <person name="Choi I.G."/>
            <person name="Park H."/>
            <person name="Plett J.M."/>
            <person name="Magnuson J."/>
            <person name="Spatafora J.W."/>
            <person name="Nagy L.G."/>
            <person name="Henrissat B."/>
            <person name="Grigoriev I.V."/>
            <person name="Yang Z.L."/>
            <person name="Xu J."/>
            <person name="Martin F.M."/>
        </authorList>
    </citation>
    <scope>NUCLEOTIDE SEQUENCE</scope>
    <source>
        <strain evidence="1">KUC20120723A-06</strain>
    </source>
</reference>
<dbReference type="EMBL" id="MU266712">
    <property type="protein sequence ID" value="KAH7918953.1"/>
    <property type="molecule type" value="Genomic_DNA"/>
</dbReference>
<evidence type="ECO:0000313" key="1">
    <source>
        <dbReference type="EMBL" id="KAH7918953.1"/>
    </source>
</evidence>
<gene>
    <name evidence="1" type="ORF">BV22DRAFT_1023794</name>
</gene>
<sequence>ERLMEDWTAPVYAFFHPVPEIEYVKGHQSHVFKYDAKRCKHNVQCYLDTGDATSTGNLCKHIKSCWGEDVLDAVAGQTAKDAHKTVVNSILQTGTITAAFKHKGKGKVTYSHCQHTKTETSYCGFQSLMKTGCPEYYIPLPSTVSCNVKLVFAELNFATDAWTSPNHKAFVAVSVHLEHKGQPLAMILDIVEVTKSHSGVNLTEAFTRILNDFGISGKVSDQQLSTGLPAEHTIDIEHHWG</sequence>
<protein>
    <submittedName>
        <fullName evidence="1">Uncharacterized protein</fullName>
    </submittedName>
</protein>